<keyword evidence="3 6" id="KW-0347">Helicase</keyword>
<comment type="caution">
    <text evidence="6">The sequence shown here is derived from an EMBL/GenBank/DDBJ whole genome shotgun (WGS) entry which is preliminary data.</text>
</comment>
<keyword evidence="7" id="KW-1185">Reference proteome</keyword>
<sequence>MPPKKNKGYTQSLIRPCAVFVGDHSGPLLASAIKLSNDVKIKAMLRVERTEGCEPSVALFLCFPDGTDNEDMGRGTRFIYHAVDHSYRPSSELRIGIRFCRGKWTQTFEEASPELLGRFPRLKGDGGQTMITFSSDADDKDKVCVEGMGMPYFNRLEPELEQFVNKNGPLVGGVTFTDFVRSNTFCVLVELPPDNVESRFSLEHLPPSFDYPYGAVHTFDPERSAVFMARNPRNIAYNAQCIAETKLRAYFVPVPNRDDKYYAILPLSKEFMDKYEPAWQRLIDRHECQVSLARWEFHDSKNPSGFWKSEFITYTDGIQALVSHPTGESEVVLVTSRPPPEKAERKVIAINDLCESNSDGAHLARLTMRGQGYAEWMMRPPVPAPSAGDHGVAEVTEAMAPATIDESGLPFRPVPKVSYLPGGDARYEEALASICLSEDRQRWPVFFREVQLGLAIVAAGPGYGKTTEMAKDILAMEYSFGRVFCAAPSHVAVTNLAVCTERISIAVCSRYNDNLPNGTPRARHRMVVRGNKRKDELAAFKSLLKDPRLGDAAAPRRFGEVAPWLLDLSLAFWVLVLLRSPAARDLHEDDKEELHQLQHEVDTRENWASLRDVATGRISWNNYIGDATMPPAHMKAVEIIMNQLVKMADILATTPAMIVNANDVYRDWRSDAKAIAIDEAASMDRGDLVTAWGSELLPLLCGGDPEQLPPIVLTDQNSLDASGHVHNQFSHDSRVSAQGFFMASGHSVYRLHLQLRTGNGLFDIVGKVIYPDIPVRYGPGCDINLPQFEVVHRLEAYFRERFPELLAPAKDKFAPIFVHCNDTFVYVNPVTGSKRSPDQVRTALSFAADFITKKSVNPSKLVILSPYKQNVALIDRWSKRYPELAGMPPSSTINGYQGQENDIVFVVMGTRAFKPGPGFTKNRNRLNVLLTRQRCGLVIFGDIYVAGPLKKSHFGTLPQLDLPAMSDYEPAKVPSFGVLREAGVTRSSAPEQYRIWLLLWQSGRVIATSVKDASNDPREKGTVKPAEVAIDSAQQLALVDDGNDFVFSEDEGNEDEDVEMDDVEMEDIEMEDGEGEVVDC</sequence>
<evidence type="ECO:0000256" key="2">
    <source>
        <dbReference type="ARBA" id="ARBA00022801"/>
    </source>
</evidence>
<evidence type="ECO:0000256" key="4">
    <source>
        <dbReference type="ARBA" id="ARBA00022840"/>
    </source>
</evidence>
<dbReference type="AlphaFoldDB" id="A0AAE0D2G3"/>
<protein>
    <submittedName>
        <fullName evidence="6">DNA helicase</fullName>
    </submittedName>
</protein>
<gene>
    <name evidence="6" type="ORF">CKAH01_01802</name>
</gene>
<evidence type="ECO:0000313" key="6">
    <source>
        <dbReference type="EMBL" id="KAK2735421.1"/>
    </source>
</evidence>
<dbReference type="EMBL" id="VYYT01000444">
    <property type="protein sequence ID" value="KAK2735421.1"/>
    <property type="molecule type" value="Genomic_DNA"/>
</dbReference>
<name>A0AAE0D2G3_COLKA</name>
<proteinExistence type="predicted"/>
<keyword evidence="4" id="KW-0067">ATP-binding</keyword>
<dbReference type="InterPro" id="IPR027417">
    <property type="entry name" value="P-loop_NTPase"/>
</dbReference>
<dbReference type="GO" id="GO:0043139">
    <property type="term" value="F:5'-3' DNA helicase activity"/>
    <property type="evidence" value="ECO:0007669"/>
    <property type="project" value="TreeGrafter"/>
</dbReference>
<dbReference type="InterPro" id="IPR050534">
    <property type="entry name" value="Coronavir_polyprotein_1ab"/>
</dbReference>
<keyword evidence="2" id="KW-0378">Hydrolase</keyword>
<organism evidence="6 7">
    <name type="scientific">Colletotrichum kahawae</name>
    <name type="common">Coffee berry disease fungus</name>
    <dbReference type="NCBI Taxonomy" id="34407"/>
    <lineage>
        <taxon>Eukaryota</taxon>
        <taxon>Fungi</taxon>
        <taxon>Dikarya</taxon>
        <taxon>Ascomycota</taxon>
        <taxon>Pezizomycotina</taxon>
        <taxon>Sordariomycetes</taxon>
        <taxon>Hypocreomycetidae</taxon>
        <taxon>Glomerellales</taxon>
        <taxon>Glomerellaceae</taxon>
        <taxon>Colletotrichum</taxon>
        <taxon>Colletotrichum gloeosporioides species complex</taxon>
    </lineage>
</organism>
<evidence type="ECO:0000256" key="1">
    <source>
        <dbReference type="ARBA" id="ARBA00022741"/>
    </source>
</evidence>
<evidence type="ECO:0000259" key="5">
    <source>
        <dbReference type="Pfam" id="PF13087"/>
    </source>
</evidence>
<dbReference type="PANTHER" id="PTHR43788:SF8">
    <property type="entry name" value="DNA-BINDING PROTEIN SMUBP-2"/>
    <property type="match status" value="1"/>
</dbReference>
<reference evidence="6" key="1">
    <citation type="submission" date="2023-02" db="EMBL/GenBank/DDBJ databases">
        <title>Colletotrichum kahawae CIFC_Que2 genome sequencing and assembly.</title>
        <authorList>
            <person name="Baroncelli R."/>
        </authorList>
    </citation>
    <scope>NUCLEOTIDE SEQUENCE</scope>
    <source>
        <strain evidence="6">CIFC_Que2</strain>
    </source>
</reference>
<accession>A0AAE0D2G3</accession>
<dbReference type="Pfam" id="PF13087">
    <property type="entry name" value="AAA_12"/>
    <property type="match status" value="1"/>
</dbReference>
<dbReference type="GO" id="GO:0016787">
    <property type="term" value="F:hydrolase activity"/>
    <property type="evidence" value="ECO:0007669"/>
    <property type="project" value="UniProtKB-KW"/>
</dbReference>
<dbReference type="GO" id="GO:0005524">
    <property type="term" value="F:ATP binding"/>
    <property type="evidence" value="ECO:0007669"/>
    <property type="project" value="UniProtKB-KW"/>
</dbReference>
<evidence type="ECO:0000256" key="3">
    <source>
        <dbReference type="ARBA" id="ARBA00022806"/>
    </source>
</evidence>
<feature type="domain" description="DNA2/NAM7 helicase-like C-terminal" evidence="5">
    <location>
        <begin position="816"/>
        <end position="942"/>
    </location>
</feature>
<dbReference type="InterPro" id="IPR041679">
    <property type="entry name" value="DNA2/NAM7-like_C"/>
</dbReference>
<dbReference type="CDD" id="cd18808">
    <property type="entry name" value="SF1_C_Upf1"/>
    <property type="match status" value="1"/>
</dbReference>
<dbReference type="PANTHER" id="PTHR43788">
    <property type="entry name" value="DNA2/NAM7 HELICASE FAMILY MEMBER"/>
    <property type="match status" value="1"/>
</dbReference>
<dbReference type="SUPFAM" id="SSF52540">
    <property type="entry name" value="P-loop containing nucleoside triphosphate hydrolases"/>
    <property type="match status" value="1"/>
</dbReference>
<evidence type="ECO:0000313" key="7">
    <source>
        <dbReference type="Proteomes" id="UP001281614"/>
    </source>
</evidence>
<dbReference type="Proteomes" id="UP001281614">
    <property type="component" value="Unassembled WGS sequence"/>
</dbReference>
<keyword evidence="1" id="KW-0547">Nucleotide-binding</keyword>
<dbReference type="InterPro" id="IPR047187">
    <property type="entry name" value="SF1_C_Upf1"/>
</dbReference>
<dbReference type="Gene3D" id="3.40.50.300">
    <property type="entry name" value="P-loop containing nucleotide triphosphate hydrolases"/>
    <property type="match status" value="2"/>
</dbReference>